<evidence type="ECO:0000256" key="7">
    <source>
        <dbReference type="SAM" id="Phobius"/>
    </source>
</evidence>
<proteinExistence type="inferred from homology"/>
<dbReference type="RefSeq" id="WP_136534560.1">
    <property type="nucleotide sequence ID" value="NZ_STGY01000042.1"/>
</dbReference>
<dbReference type="GO" id="GO:0004252">
    <property type="term" value="F:serine-type endopeptidase activity"/>
    <property type="evidence" value="ECO:0007669"/>
    <property type="project" value="InterPro"/>
</dbReference>
<dbReference type="SUPFAM" id="SSF144091">
    <property type="entry name" value="Rhomboid-like"/>
    <property type="match status" value="1"/>
</dbReference>
<dbReference type="Gene3D" id="1.20.1540.10">
    <property type="entry name" value="Rhomboid-like"/>
    <property type="match status" value="1"/>
</dbReference>
<evidence type="ECO:0000256" key="1">
    <source>
        <dbReference type="ARBA" id="ARBA00004141"/>
    </source>
</evidence>
<protein>
    <submittedName>
        <fullName evidence="9">Rhomboid family intramembrane serine protease</fullName>
    </submittedName>
</protein>
<feature type="transmembrane region" description="Helical" evidence="7">
    <location>
        <begin position="157"/>
        <end position="177"/>
    </location>
</feature>
<keyword evidence="6 7" id="KW-0472">Membrane</keyword>
<sequence length="318" mass="33755">MSDEQSAPVCYRHRNRETYLRCVRCDKPICADCRIDAPVGFQCPGCVAEGRKSMRKTRSAFGGRASTAFGGSSAGAAGTVTKVLIGLNVAMFILTLAVGGTAAITSSTQLHYALAEASVFQYGQGVFHTFANVELFGTMYSLPGVSTGGEYRMVTAMFLHFGAVHLLFNMVVLWILGRVLEKDLGSLRFLAVYLVSGLVGSVAVYVFTNPITLTAGASGAVYGLFGVLILVNRRLGRESSGIYVLLGINLVLTVVMGFSLAGHVGGLVGGLLCGAVLAFTPASQRKVLHWVGFAVILAMMVVLTMWRTDTLLTQFGVA</sequence>
<evidence type="ECO:0000256" key="6">
    <source>
        <dbReference type="ARBA" id="ARBA00023136"/>
    </source>
</evidence>
<dbReference type="PANTHER" id="PTHR43731:SF14">
    <property type="entry name" value="PRESENILIN-ASSOCIATED RHOMBOID-LIKE PROTEIN, MITOCHONDRIAL"/>
    <property type="match status" value="1"/>
</dbReference>
<evidence type="ECO:0000256" key="2">
    <source>
        <dbReference type="ARBA" id="ARBA00009045"/>
    </source>
</evidence>
<keyword evidence="5 7" id="KW-1133">Transmembrane helix</keyword>
<feature type="transmembrane region" description="Helical" evidence="7">
    <location>
        <begin position="240"/>
        <end position="258"/>
    </location>
</feature>
<evidence type="ECO:0000256" key="5">
    <source>
        <dbReference type="ARBA" id="ARBA00022989"/>
    </source>
</evidence>
<reference evidence="10" key="1">
    <citation type="submission" date="2019-04" db="EMBL/GenBank/DDBJ databases">
        <title>Nocardioides xinjiangensis sp. nov.</title>
        <authorList>
            <person name="Liu S."/>
        </authorList>
    </citation>
    <scope>NUCLEOTIDE SEQUENCE [LARGE SCALE GENOMIC DNA]</scope>
    <source>
        <strain evidence="10">18</strain>
    </source>
</reference>
<evidence type="ECO:0000259" key="8">
    <source>
        <dbReference type="PROSITE" id="PS50119"/>
    </source>
</evidence>
<dbReference type="PANTHER" id="PTHR43731">
    <property type="entry name" value="RHOMBOID PROTEASE"/>
    <property type="match status" value="1"/>
</dbReference>
<dbReference type="GO" id="GO:0016020">
    <property type="term" value="C:membrane"/>
    <property type="evidence" value="ECO:0007669"/>
    <property type="project" value="UniProtKB-SubCell"/>
</dbReference>
<dbReference type="PROSITE" id="PS50119">
    <property type="entry name" value="ZF_BBOX"/>
    <property type="match status" value="1"/>
</dbReference>
<gene>
    <name evidence="9" type="ORF">FAB82_10880</name>
</gene>
<evidence type="ECO:0000313" key="9">
    <source>
        <dbReference type="EMBL" id="THV41597.1"/>
    </source>
</evidence>
<feature type="transmembrane region" description="Helical" evidence="7">
    <location>
        <begin position="189"/>
        <end position="207"/>
    </location>
</feature>
<evidence type="ECO:0000313" key="10">
    <source>
        <dbReference type="Proteomes" id="UP000308760"/>
    </source>
</evidence>
<feature type="transmembrane region" description="Helical" evidence="7">
    <location>
        <begin position="213"/>
        <end position="231"/>
    </location>
</feature>
<comment type="subcellular location">
    <subcellularLocation>
        <location evidence="1">Membrane</location>
        <topology evidence="1">Multi-pass membrane protein</topology>
    </subcellularLocation>
</comment>
<dbReference type="InterPro" id="IPR022764">
    <property type="entry name" value="Peptidase_S54_rhomboid_dom"/>
</dbReference>
<dbReference type="InterPro" id="IPR050925">
    <property type="entry name" value="Rhomboid_protease_S54"/>
</dbReference>
<keyword evidence="10" id="KW-1185">Reference proteome</keyword>
<dbReference type="Proteomes" id="UP000308760">
    <property type="component" value="Unassembled WGS sequence"/>
</dbReference>
<feature type="domain" description="B box-type" evidence="8">
    <location>
        <begin position="5"/>
        <end position="34"/>
    </location>
</feature>
<evidence type="ECO:0000256" key="4">
    <source>
        <dbReference type="ARBA" id="ARBA00022801"/>
    </source>
</evidence>
<dbReference type="InterPro" id="IPR000315">
    <property type="entry name" value="Znf_B-box"/>
</dbReference>
<keyword evidence="4" id="KW-0378">Hydrolase</keyword>
<feature type="transmembrane region" description="Helical" evidence="7">
    <location>
        <begin position="83"/>
        <end position="104"/>
    </location>
</feature>
<evidence type="ECO:0000256" key="3">
    <source>
        <dbReference type="ARBA" id="ARBA00022692"/>
    </source>
</evidence>
<comment type="similarity">
    <text evidence="2">Belongs to the peptidase S54 family.</text>
</comment>
<dbReference type="Pfam" id="PF01694">
    <property type="entry name" value="Rhomboid"/>
    <property type="match status" value="1"/>
</dbReference>
<dbReference type="InterPro" id="IPR035952">
    <property type="entry name" value="Rhomboid-like_sf"/>
</dbReference>
<reference evidence="9 10" key="2">
    <citation type="submission" date="2019-05" db="EMBL/GenBank/DDBJ databases">
        <title>Glycomyces buryatensis sp. nov.</title>
        <authorList>
            <person name="Nikitina E."/>
        </authorList>
    </citation>
    <scope>NUCLEOTIDE SEQUENCE [LARGE SCALE GENOMIC DNA]</scope>
    <source>
        <strain evidence="9 10">18</strain>
    </source>
</reference>
<accession>A0A4S8QAU5</accession>
<dbReference type="GO" id="GO:0008270">
    <property type="term" value="F:zinc ion binding"/>
    <property type="evidence" value="ECO:0007669"/>
    <property type="project" value="InterPro"/>
</dbReference>
<organism evidence="9 10">
    <name type="scientific">Glycomyces buryatensis</name>
    <dbReference type="NCBI Taxonomy" id="2570927"/>
    <lineage>
        <taxon>Bacteria</taxon>
        <taxon>Bacillati</taxon>
        <taxon>Actinomycetota</taxon>
        <taxon>Actinomycetes</taxon>
        <taxon>Glycomycetales</taxon>
        <taxon>Glycomycetaceae</taxon>
        <taxon>Glycomyces</taxon>
    </lineage>
</organism>
<feature type="transmembrane region" description="Helical" evidence="7">
    <location>
        <begin position="287"/>
        <end position="306"/>
    </location>
</feature>
<keyword evidence="9" id="KW-0645">Protease</keyword>
<dbReference type="AlphaFoldDB" id="A0A4S8QAU5"/>
<dbReference type="GO" id="GO:0006508">
    <property type="term" value="P:proteolysis"/>
    <property type="evidence" value="ECO:0007669"/>
    <property type="project" value="UniProtKB-KW"/>
</dbReference>
<feature type="transmembrane region" description="Helical" evidence="7">
    <location>
        <begin position="264"/>
        <end position="280"/>
    </location>
</feature>
<comment type="caution">
    <text evidence="9">The sequence shown here is derived from an EMBL/GenBank/DDBJ whole genome shotgun (WGS) entry which is preliminary data.</text>
</comment>
<keyword evidence="3 7" id="KW-0812">Transmembrane</keyword>
<name>A0A4S8QAU5_9ACTN</name>
<dbReference type="EMBL" id="STGY01000042">
    <property type="protein sequence ID" value="THV41597.1"/>
    <property type="molecule type" value="Genomic_DNA"/>
</dbReference>
<dbReference type="OrthoDB" id="9807874at2"/>